<dbReference type="AlphaFoldDB" id="A0AAE3KWH1"/>
<dbReference type="EC" id="6.3.5.4" evidence="2"/>
<dbReference type="Pfam" id="PF00733">
    <property type="entry name" value="Asn_synthase"/>
    <property type="match status" value="1"/>
</dbReference>
<comment type="catalytic activity">
    <reaction evidence="3">
        <text>L-aspartate + L-glutamine + ATP + H2O = L-asparagine + L-glutamate + AMP + diphosphate + H(+)</text>
        <dbReference type="Rhea" id="RHEA:12228"/>
        <dbReference type="ChEBI" id="CHEBI:15377"/>
        <dbReference type="ChEBI" id="CHEBI:15378"/>
        <dbReference type="ChEBI" id="CHEBI:29985"/>
        <dbReference type="ChEBI" id="CHEBI:29991"/>
        <dbReference type="ChEBI" id="CHEBI:30616"/>
        <dbReference type="ChEBI" id="CHEBI:33019"/>
        <dbReference type="ChEBI" id="CHEBI:58048"/>
        <dbReference type="ChEBI" id="CHEBI:58359"/>
        <dbReference type="ChEBI" id="CHEBI:456215"/>
        <dbReference type="EC" id="6.3.5.4"/>
    </reaction>
</comment>
<dbReference type="Gene3D" id="3.60.20.10">
    <property type="entry name" value="Glutamine Phosphoribosylpyrophosphate, subunit 1, domain 1"/>
    <property type="match status" value="1"/>
</dbReference>
<gene>
    <name evidence="5" type="ORF">EGI31_22400</name>
</gene>
<dbReference type="InterPro" id="IPR014729">
    <property type="entry name" value="Rossmann-like_a/b/a_fold"/>
</dbReference>
<dbReference type="Gene3D" id="3.40.50.620">
    <property type="entry name" value="HUPs"/>
    <property type="match status" value="1"/>
</dbReference>
<dbReference type="EMBL" id="RJUF01000186">
    <property type="protein sequence ID" value="MCP9765696.1"/>
    <property type="molecule type" value="Genomic_DNA"/>
</dbReference>
<proteinExistence type="predicted"/>
<reference evidence="5 6" key="1">
    <citation type="submission" date="2018-11" db="EMBL/GenBank/DDBJ databases">
        <title>Novel bacteria species description.</title>
        <authorList>
            <person name="Han J.-H."/>
        </authorList>
    </citation>
    <scope>NUCLEOTIDE SEQUENCE [LARGE SCALE GENOMIC DNA]</scope>
    <source>
        <strain evidence="5 6">KCTC23259</strain>
    </source>
</reference>
<dbReference type="InterPro" id="IPR001962">
    <property type="entry name" value="Asn_synthase"/>
</dbReference>
<name>A0AAE3KWH1_9BACT</name>
<dbReference type="GO" id="GO:0006529">
    <property type="term" value="P:asparagine biosynthetic process"/>
    <property type="evidence" value="ECO:0007669"/>
    <property type="project" value="InterPro"/>
</dbReference>
<sequence>MLINFHFLPGEDIIWVSSMSQKGIFDNIESCDISEFIDFDLLLNDNICNFSAVKFFADEEVIIAKRDFFGTIPLFFKVEEGSCYTFSDSLSGLLDVRDIQVNEERIHYYLNSDDLDKLQKTHLTFFEDIYQVPAGCIARISASCVEISSLNYLRTLAKKKGLVDIIKAKLSDVINQDSHVSYNVSGGIDSTGLASIHEHYLSTVIEAKFCALETGFESCNEKVYQKSFETKYDKEISFFEINSAIKQVTENYVNYSLHPPLLYSLVSVFDGILEGLKAQNVENLIMGHGGDSVLGHGYEYIAVLKRERNYVGLKKFIEKITEGGLLKSKFPDWDSFTRSKKRSISLLFFVFPHTKENLKYFPTFLGSYVKCGGSLIFFFFHVFKSLRSKFELNTKLFKINSIVKNNHLFKINYQPSRYPSVQNWVTSCTMEVFYNLSMLYNMRFVFPFFSTELLSISLLYSNEQKFGNGIGRAHFRRELAGILPQKVRNRIGKTSFDELFVSEIRNYINQVGDISSAHRLWKYVDADAYQRIVEIILDDEITYHRKVSLAHLIHRTLNIKIWLDCILKFENYENTK</sequence>
<dbReference type="Proteomes" id="UP001204144">
    <property type="component" value="Unassembled WGS sequence"/>
</dbReference>
<evidence type="ECO:0000256" key="1">
    <source>
        <dbReference type="ARBA" id="ARBA00005187"/>
    </source>
</evidence>
<accession>A0AAE3KWH1</accession>
<dbReference type="RefSeq" id="WP_255039410.1">
    <property type="nucleotide sequence ID" value="NZ_RJUF01000186.1"/>
</dbReference>
<dbReference type="InterPro" id="IPR051786">
    <property type="entry name" value="ASN_synthetase/amidase"/>
</dbReference>
<evidence type="ECO:0000256" key="3">
    <source>
        <dbReference type="ARBA" id="ARBA00048741"/>
    </source>
</evidence>
<dbReference type="PANTHER" id="PTHR43284">
    <property type="entry name" value="ASPARAGINE SYNTHETASE (GLUTAMINE-HYDROLYZING)"/>
    <property type="match status" value="1"/>
</dbReference>
<evidence type="ECO:0000256" key="2">
    <source>
        <dbReference type="ARBA" id="ARBA00012737"/>
    </source>
</evidence>
<dbReference type="InterPro" id="IPR029055">
    <property type="entry name" value="Ntn_hydrolases_N"/>
</dbReference>
<comment type="pathway">
    <text evidence="1">Amino-acid biosynthesis; L-asparagine biosynthesis; L-asparagine from L-aspartate (L-Gln route): step 1/1.</text>
</comment>
<protein>
    <recommendedName>
        <fullName evidence="2">asparagine synthase (glutamine-hydrolyzing)</fullName>
        <ecNumber evidence="2">6.3.5.4</ecNumber>
    </recommendedName>
</protein>
<evidence type="ECO:0000313" key="6">
    <source>
        <dbReference type="Proteomes" id="UP001204144"/>
    </source>
</evidence>
<keyword evidence="6" id="KW-1185">Reference proteome</keyword>
<dbReference type="GO" id="GO:0004066">
    <property type="term" value="F:asparagine synthase (glutamine-hydrolyzing) activity"/>
    <property type="evidence" value="ECO:0007669"/>
    <property type="project" value="UniProtKB-EC"/>
</dbReference>
<organism evidence="5 6">
    <name type="scientific">Lacihabitans soyangensis</name>
    <dbReference type="NCBI Taxonomy" id="869394"/>
    <lineage>
        <taxon>Bacteria</taxon>
        <taxon>Pseudomonadati</taxon>
        <taxon>Bacteroidota</taxon>
        <taxon>Cytophagia</taxon>
        <taxon>Cytophagales</taxon>
        <taxon>Leadbetterellaceae</taxon>
        <taxon>Lacihabitans</taxon>
    </lineage>
</organism>
<dbReference type="SUPFAM" id="SSF56235">
    <property type="entry name" value="N-terminal nucleophile aminohydrolases (Ntn hydrolases)"/>
    <property type="match status" value="1"/>
</dbReference>
<evidence type="ECO:0000259" key="4">
    <source>
        <dbReference type="Pfam" id="PF00733"/>
    </source>
</evidence>
<evidence type="ECO:0000313" key="5">
    <source>
        <dbReference type="EMBL" id="MCP9765696.1"/>
    </source>
</evidence>
<comment type="caution">
    <text evidence="5">The sequence shown here is derived from an EMBL/GenBank/DDBJ whole genome shotgun (WGS) entry which is preliminary data.</text>
</comment>
<feature type="domain" description="Asparagine synthetase" evidence="4">
    <location>
        <begin position="176"/>
        <end position="543"/>
    </location>
</feature>
<dbReference type="PANTHER" id="PTHR43284:SF1">
    <property type="entry name" value="ASPARAGINE SYNTHETASE"/>
    <property type="match status" value="1"/>
</dbReference>
<dbReference type="SUPFAM" id="SSF52402">
    <property type="entry name" value="Adenine nucleotide alpha hydrolases-like"/>
    <property type="match status" value="1"/>
</dbReference>